<protein>
    <submittedName>
        <fullName evidence="4">Aspartate ammonia-lyase</fullName>
    </submittedName>
</protein>
<dbReference type="PROSITE" id="PS00163">
    <property type="entry name" value="FUMARATE_LYASES"/>
    <property type="match status" value="1"/>
</dbReference>
<dbReference type="Pfam" id="PF00206">
    <property type="entry name" value="Lyase_1"/>
    <property type="match status" value="1"/>
</dbReference>
<gene>
    <name evidence="4" type="ORF">SHI21_14485</name>
</gene>
<feature type="domain" description="Fumarase C C-terminal" evidence="3">
    <location>
        <begin position="405"/>
        <end position="457"/>
    </location>
</feature>
<dbReference type="NCBIfam" id="NF008909">
    <property type="entry name" value="PRK12273.1"/>
    <property type="match status" value="1"/>
</dbReference>
<dbReference type="PRINTS" id="PR00145">
    <property type="entry name" value="ARGSUCLYASE"/>
</dbReference>
<evidence type="ECO:0000313" key="5">
    <source>
        <dbReference type="Proteomes" id="UP001302274"/>
    </source>
</evidence>
<dbReference type="Gene3D" id="1.10.275.10">
    <property type="entry name" value="Fumarase/aspartase (N-terminal domain)"/>
    <property type="match status" value="1"/>
</dbReference>
<name>A0ABU5VWJ1_9BACT</name>
<dbReference type="EMBL" id="JAYGJQ010000002">
    <property type="protein sequence ID" value="MEA9357431.1"/>
    <property type="molecule type" value="Genomic_DNA"/>
</dbReference>
<evidence type="ECO:0000259" key="3">
    <source>
        <dbReference type="Pfam" id="PF10415"/>
    </source>
</evidence>
<evidence type="ECO:0000259" key="2">
    <source>
        <dbReference type="Pfam" id="PF00206"/>
    </source>
</evidence>
<dbReference type="RefSeq" id="WP_323577440.1">
    <property type="nucleotide sequence ID" value="NZ_JAYGJQ010000002.1"/>
</dbReference>
<dbReference type="PANTHER" id="PTHR42696:SF2">
    <property type="entry name" value="ASPARTATE AMMONIA-LYASE"/>
    <property type="match status" value="1"/>
</dbReference>
<dbReference type="PANTHER" id="PTHR42696">
    <property type="entry name" value="ASPARTATE AMMONIA-LYASE"/>
    <property type="match status" value="1"/>
</dbReference>
<keyword evidence="5" id="KW-1185">Reference proteome</keyword>
<keyword evidence="1" id="KW-0456">Lyase</keyword>
<reference evidence="4 5" key="1">
    <citation type="submission" date="2023-11" db="EMBL/GenBank/DDBJ databases">
        <title>A Novel Polar Bacteriovorax (B. antarcticus) Isolated from the Biocrust in Antarctica.</title>
        <authorList>
            <person name="Mun W."/>
            <person name="Choi S.Y."/>
            <person name="Mitchell R.J."/>
        </authorList>
    </citation>
    <scope>NUCLEOTIDE SEQUENCE [LARGE SCALE GENOMIC DNA]</scope>
    <source>
        <strain evidence="4 5">PP10</strain>
    </source>
</reference>
<dbReference type="Pfam" id="PF10415">
    <property type="entry name" value="FumaraseC_C"/>
    <property type="match status" value="1"/>
</dbReference>
<dbReference type="Gene3D" id="1.20.200.10">
    <property type="entry name" value="Fumarase/aspartase (Central domain)"/>
    <property type="match status" value="1"/>
</dbReference>
<dbReference type="Gene3D" id="1.10.40.30">
    <property type="entry name" value="Fumarase/aspartase (C-terminal domain)"/>
    <property type="match status" value="1"/>
</dbReference>
<proteinExistence type="predicted"/>
<evidence type="ECO:0000313" key="4">
    <source>
        <dbReference type="EMBL" id="MEA9357431.1"/>
    </source>
</evidence>
<dbReference type="InterPro" id="IPR051546">
    <property type="entry name" value="Aspartate_Ammonia-Lyase"/>
</dbReference>
<dbReference type="Proteomes" id="UP001302274">
    <property type="component" value="Unassembled WGS sequence"/>
</dbReference>
<dbReference type="InterPro" id="IPR018951">
    <property type="entry name" value="Fumarase_C_C"/>
</dbReference>
<dbReference type="SUPFAM" id="SSF48557">
    <property type="entry name" value="L-aspartase-like"/>
    <property type="match status" value="1"/>
</dbReference>
<dbReference type="InterPro" id="IPR020557">
    <property type="entry name" value="Fumarate_lyase_CS"/>
</dbReference>
<evidence type="ECO:0000256" key="1">
    <source>
        <dbReference type="ARBA" id="ARBA00023239"/>
    </source>
</evidence>
<dbReference type="PRINTS" id="PR00149">
    <property type="entry name" value="FUMRATELYASE"/>
</dbReference>
<dbReference type="InterPro" id="IPR024083">
    <property type="entry name" value="Fumarase/histidase_N"/>
</dbReference>
<organism evidence="4 5">
    <name type="scientific">Bacteriovorax antarcticus</name>
    <dbReference type="NCBI Taxonomy" id="3088717"/>
    <lineage>
        <taxon>Bacteria</taxon>
        <taxon>Pseudomonadati</taxon>
        <taxon>Bdellovibrionota</taxon>
        <taxon>Bacteriovoracia</taxon>
        <taxon>Bacteriovoracales</taxon>
        <taxon>Bacteriovoracaceae</taxon>
        <taxon>Bacteriovorax</taxon>
    </lineage>
</organism>
<sequence>MRIEKDGLGELSIPEDVYYGIQSFRASKNFPISGTQVHPELIKTFLLLKRACAVANEKAQVLDNEKSTAIQDAVDKLLGEDYLKHFIVDAYQAGAGTSQNMNANEVIANKANVLLGGGLGTYDHIHPNDHVNMSQSTNDTYPTAMRLATLNLSKQLVLELQRLSHAFKDKAQEFDLVIKSGRTHLQDAVPIRLGQEFGAYETTIDHLIEILIYSQDYLRELGLGGSAVGTGINVPHGFRDYALIELQEYFEDEDLHMAENMCSAMQSQLPMMVFSNALRVIALELTRICNDLRLLSSGPANGLGEINLPSTQPGSSIMPGKVNPSILEMANQVFYKVLGNDQAMAYAIQAGQLELNVMMPVMAQLALESTHILTNTLKTLRELCINDIEANVEVCAKYAAQTSQIVTALNPVIGYAKAAELTKESLRTKKTVIELVREQGLLSEDQIKDLLDPKKLTVPH</sequence>
<comment type="caution">
    <text evidence="4">The sequence shown here is derived from an EMBL/GenBank/DDBJ whole genome shotgun (WGS) entry which is preliminary data.</text>
</comment>
<dbReference type="InterPro" id="IPR022761">
    <property type="entry name" value="Fumarate_lyase_N"/>
</dbReference>
<dbReference type="InterPro" id="IPR000362">
    <property type="entry name" value="Fumarate_lyase_fam"/>
</dbReference>
<feature type="domain" description="Fumarate lyase N-terminal" evidence="2">
    <location>
        <begin position="9"/>
        <end position="339"/>
    </location>
</feature>
<accession>A0ABU5VWJ1</accession>
<dbReference type="InterPro" id="IPR008948">
    <property type="entry name" value="L-Aspartase-like"/>
</dbReference>